<organism evidence="1">
    <name type="scientific">Arundo donax</name>
    <name type="common">Giant reed</name>
    <name type="synonym">Donax arundinaceus</name>
    <dbReference type="NCBI Taxonomy" id="35708"/>
    <lineage>
        <taxon>Eukaryota</taxon>
        <taxon>Viridiplantae</taxon>
        <taxon>Streptophyta</taxon>
        <taxon>Embryophyta</taxon>
        <taxon>Tracheophyta</taxon>
        <taxon>Spermatophyta</taxon>
        <taxon>Magnoliopsida</taxon>
        <taxon>Liliopsida</taxon>
        <taxon>Poales</taxon>
        <taxon>Poaceae</taxon>
        <taxon>PACMAD clade</taxon>
        <taxon>Arundinoideae</taxon>
        <taxon>Arundineae</taxon>
        <taxon>Arundo</taxon>
    </lineage>
</organism>
<evidence type="ECO:0000313" key="1">
    <source>
        <dbReference type="EMBL" id="JAD45117.1"/>
    </source>
</evidence>
<dbReference type="EMBL" id="GBRH01252778">
    <property type="protein sequence ID" value="JAD45117.1"/>
    <property type="molecule type" value="Transcribed_RNA"/>
</dbReference>
<sequence>MYVTIFTFFASHCTYNFQLLCFQKCTQDLVQTLVNTPAPVGPLQLICFQSTAQHSVDPLKLFSQTTTTYLQLINNLFRLFQHTFHCLLILQ</sequence>
<reference evidence="1" key="2">
    <citation type="journal article" date="2015" name="Data Brief">
        <title>Shoot transcriptome of the giant reed, Arundo donax.</title>
        <authorList>
            <person name="Barrero R.A."/>
            <person name="Guerrero F.D."/>
            <person name="Moolhuijzen P."/>
            <person name="Goolsby J.A."/>
            <person name="Tidwell J."/>
            <person name="Bellgard S.E."/>
            <person name="Bellgard M.I."/>
        </authorList>
    </citation>
    <scope>NUCLEOTIDE SEQUENCE</scope>
    <source>
        <tissue evidence="1">Shoot tissue taken approximately 20 cm above the soil surface</tissue>
    </source>
</reference>
<dbReference type="AlphaFoldDB" id="A0A0A9ADI8"/>
<proteinExistence type="predicted"/>
<protein>
    <submittedName>
        <fullName evidence="1">Uncharacterized protein</fullName>
    </submittedName>
</protein>
<name>A0A0A9ADI8_ARUDO</name>
<accession>A0A0A9ADI8</accession>
<reference evidence="1" key="1">
    <citation type="submission" date="2014-09" db="EMBL/GenBank/DDBJ databases">
        <authorList>
            <person name="Magalhaes I.L.F."/>
            <person name="Oliveira U."/>
            <person name="Santos F.R."/>
            <person name="Vidigal T.H.D.A."/>
            <person name="Brescovit A.D."/>
            <person name="Santos A.J."/>
        </authorList>
    </citation>
    <scope>NUCLEOTIDE SEQUENCE</scope>
    <source>
        <tissue evidence="1">Shoot tissue taken approximately 20 cm above the soil surface</tissue>
    </source>
</reference>